<dbReference type="HOGENOM" id="CLU_075307_0_0_2"/>
<keyword evidence="1" id="KW-1133">Transmembrane helix</keyword>
<dbReference type="GO" id="GO:0004497">
    <property type="term" value="F:monooxygenase activity"/>
    <property type="evidence" value="ECO:0007669"/>
    <property type="project" value="UniProtKB-KW"/>
</dbReference>
<keyword evidence="1" id="KW-0472">Membrane</keyword>
<dbReference type="AlphaFoldDB" id="K0ILN3"/>
<feature type="transmembrane region" description="Helical" evidence="1">
    <location>
        <begin position="143"/>
        <end position="162"/>
    </location>
</feature>
<keyword evidence="3" id="KW-0503">Monooxygenase</keyword>
<gene>
    <name evidence="3" type="ordered locus">Ngar_c02210</name>
</gene>
<sequence>MIGLDRRHYMTALHQNGNGKNDDGPITVIVTRKAKSGRIREFEEWMDGVIHEAMKFEGHMGVNIIRPVDASSNPEYVIIFRFNTYENLAKWEKSEIRKKWIEKSKDVTEGEAKVEMQTGLEFWFTPSSSNNPPAAIQPPRHKMAIVVTGIIFVLVSILLPQIRQATIGLPFLLSTLIGVVTMVLLMTYVIMPSVTRLLRPWLSKKRLF</sequence>
<evidence type="ECO:0000259" key="2">
    <source>
        <dbReference type="PROSITE" id="PS51725"/>
    </source>
</evidence>
<proteinExistence type="predicted"/>
<keyword evidence="1" id="KW-0812">Transmembrane</keyword>
<keyword evidence="3" id="KW-0560">Oxidoreductase</keyword>
<dbReference type="OrthoDB" id="8216at2157"/>
<dbReference type="Gene3D" id="3.30.70.100">
    <property type="match status" value="1"/>
</dbReference>
<organism evidence="3 4">
    <name type="scientific">Nitrososphaera gargensis (strain Ga9.2)</name>
    <dbReference type="NCBI Taxonomy" id="1237085"/>
    <lineage>
        <taxon>Archaea</taxon>
        <taxon>Nitrososphaerota</taxon>
        <taxon>Nitrososphaeria</taxon>
        <taxon>Nitrososphaerales</taxon>
        <taxon>Nitrososphaeraceae</taxon>
        <taxon>Nitrososphaera</taxon>
    </lineage>
</organism>
<keyword evidence="4" id="KW-1185">Reference proteome</keyword>
<feature type="transmembrane region" description="Helical" evidence="1">
    <location>
        <begin position="168"/>
        <end position="191"/>
    </location>
</feature>
<dbReference type="EMBL" id="CP002408">
    <property type="protein sequence ID" value="AFU57169.1"/>
    <property type="molecule type" value="Genomic_DNA"/>
</dbReference>
<dbReference type="PANTHER" id="PTHR40057">
    <property type="entry name" value="SLR1162 PROTEIN"/>
    <property type="match status" value="1"/>
</dbReference>
<dbReference type="GeneID" id="13796397"/>
<dbReference type="Proteomes" id="UP000008037">
    <property type="component" value="Chromosome"/>
</dbReference>
<dbReference type="InParanoid" id="K0ILN3"/>
<dbReference type="InterPro" id="IPR038762">
    <property type="entry name" value="ABM_predict"/>
</dbReference>
<dbReference type="InterPro" id="IPR011008">
    <property type="entry name" value="Dimeric_a/b-barrel"/>
</dbReference>
<dbReference type="InterPro" id="IPR007138">
    <property type="entry name" value="ABM_dom"/>
</dbReference>
<dbReference type="BioCyc" id="CNIT1237085:G1324-221-MONOMER"/>
<dbReference type="PANTHER" id="PTHR40057:SF1">
    <property type="entry name" value="SLR1162 PROTEIN"/>
    <property type="match status" value="1"/>
</dbReference>
<evidence type="ECO:0000256" key="1">
    <source>
        <dbReference type="SAM" id="Phobius"/>
    </source>
</evidence>
<accession>K0ILN3</accession>
<dbReference type="KEGG" id="nga:Ngar_c02210"/>
<dbReference type="RefSeq" id="WP_015017742.1">
    <property type="nucleotide sequence ID" value="NC_018719.1"/>
</dbReference>
<name>K0ILN3_NITGG</name>
<dbReference type="STRING" id="1237085.Ngar_c02210"/>
<reference evidence="3 4" key="1">
    <citation type="journal article" date="2012" name="Environ. Microbiol.">
        <title>The genome of the ammonia-oxidizing Candidatus Nitrososphaera gargensis: insights into metabolic versatility and environmental adaptations.</title>
        <authorList>
            <person name="Spang A."/>
            <person name="Poehlein A."/>
            <person name="Offre P."/>
            <person name="Zumbragel S."/>
            <person name="Haider S."/>
            <person name="Rychlik N."/>
            <person name="Nowka B."/>
            <person name="Schmeisser C."/>
            <person name="Lebedeva E.V."/>
            <person name="Rattei T."/>
            <person name="Bohm C."/>
            <person name="Schmid M."/>
            <person name="Galushko A."/>
            <person name="Hatzenpichler R."/>
            <person name="Weinmaier T."/>
            <person name="Daniel R."/>
            <person name="Schleper C."/>
            <person name="Spieck E."/>
            <person name="Streit W."/>
            <person name="Wagner M."/>
        </authorList>
    </citation>
    <scope>NUCLEOTIDE SEQUENCE [LARGE SCALE GENOMIC DNA]</scope>
    <source>
        <strain evidence="4">Ga9.2</strain>
    </source>
</reference>
<protein>
    <submittedName>
        <fullName evidence="3">Antibiotic biosynthesis monooxygenase</fullName>
    </submittedName>
</protein>
<feature type="domain" description="ABM" evidence="2">
    <location>
        <begin position="26"/>
        <end position="116"/>
    </location>
</feature>
<evidence type="ECO:0000313" key="4">
    <source>
        <dbReference type="Proteomes" id="UP000008037"/>
    </source>
</evidence>
<dbReference type="PROSITE" id="PS51725">
    <property type="entry name" value="ABM"/>
    <property type="match status" value="1"/>
</dbReference>
<dbReference type="SUPFAM" id="SSF54909">
    <property type="entry name" value="Dimeric alpha+beta barrel"/>
    <property type="match status" value="1"/>
</dbReference>
<evidence type="ECO:0000313" key="3">
    <source>
        <dbReference type="EMBL" id="AFU57169.1"/>
    </source>
</evidence>